<name>A0A2G5H862_CERBT</name>
<dbReference type="EMBL" id="CP134188">
    <property type="protein sequence ID" value="WPB03317.1"/>
    <property type="molecule type" value="Genomic_DNA"/>
</dbReference>
<dbReference type="Proteomes" id="UP000230605">
    <property type="component" value="Chromosome 5"/>
</dbReference>
<feature type="region of interest" description="Disordered" evidence="1">
    <location>
        <begin position="18"/>
        <end position="48"/>
    </location>
</feature>
<dbReference type="EMBL" id="LKMD01000108">
    <property type="protein sequence ID" value="PIA88503.1"/>
    <property type="molecule type" value="Genomic_DNA"/>
</dbReference>
<evidence type="ECO:0000313" key="2">
    <source>
        <dbReference type="EMBL" id="PIA88503.1"/>
    </source>
</evidence>
<accession>A0A2G5H862</accession>
<feature type="compositionally biased region" description="Polar residues" evidence="1">
    <location>
        <begin position="19"/>
        <end position="32"/>
    </location>
</feature>
<protein>
    <submittedName>
        <fullName evidence="2">Uncharacterized protein</fullName>
    </submittedName>
</protein>
<sequence>MNTTKLLPRLAAAPVPVRLSSTRPFTSSSRYLSSEKPESPAQDDQHLATKAQEIAKEAEIKHKTVAEADAELMEKLAGHSDEGGAAGVEYEDGKPVAQKRSVRNNMFRLI</sequence>
<keyword evidence="5" id="KW-1185">Reference proteome</keyword>
<organism evidence="2 4">
    <name type="scientific">Cercospora beticola</name>
    <name type="common">Sugarbeet leaf spot fungus</name>
    <dbReference type="NCBI Taxonomy" id="122368"/>
    <lineage>
        <taxon>Eukaryota</taxon>
        <taxon>Fungi</taxon>
        <taxon>Dikarya</taxon>
        <taxon>Ascomycota</taxon>
        <taxon>Pezizomycotina</taxon>
        <taxon>Dothideomycetes</taxon>
        <taxon>Dothideomycetidae</taxon>
        <taxon>Mycosphaerellales</taxon>
        <taxon>Mycosphaerellaceae</taxon>
        <taxon>Cercospora</taxon>
    </lineage>
</organism>
<evidence type="ECO:0000313" key="5">
    <source>
        <dbReference type="Proteomes" id="UP001302367"/>
    </source>
</evidence>
<proteinExistence type="predicted"/>
<evidence type="ECO:0000313" key="4">
    <source>
        <dbReference type="Proteomes" id="UP000230605"/>
    </source>
</evidence>
<gene>
    <name evidence="2" type="ORF">CB0940_07375</name>
    <name evidence="3" type="ORF">RHO25_007954</name>
</gene>
<reference evidence="2 4" key="1">
    <citation type="submission" date="2015-10" db="EMBL/GenBank/DDBJ databases">
        <title>The cercosporin biosynthetic gene cluster was horizontally transferred to several fungal lineages and shown to be expanded in Cercospora beticola based on microsynteny with recipient genomes.</title>
        <authorList>
            <person name="De Jonge R."/>
            <person name="Ebert M.K."/>
            <person name="Suttle J.C."/>
            <person name="Jurick Ii W.M."/>
            <person name="Secor G.A."/>
            <person name="Thomma B.P."/>
            <person name="Van De Peer Y."/>
            <person name="Bolton M.D."/>
        </authorList>
    </citation>
    <scope>NUCLEOTIDE SEQUENCE [LARGE SCALE GENOMIC DNA]</scope>
    <source>
        <strain evidence="2 4">09-40</strain>
    </source>
</reference>
<dbReference type="AlphaFoldDB" id="A0A2G5H862"/>
<dbReference type="Proteomes" id="UP001302367">
    <property type="component" value="Chromosome 5"/>
</dbReference>
<evidence type="ECO:0000313" key="3">
    <source>
        <dbReference type="EMBL" id="WPB03317.1"/>
    </source>
</evidence>
<evidence type="ECO:0000256" key="1">
    <source>
        <dbReference type="SAM" id="MobiDB-lite"/>
    </source>
</evidence>
<dbReference type="OrthoDB" id="2157103at2759"/>
<feature type="compositionally biased region" description="Basic and acidic residues" evidence="1">
    <location>
        <begin position="33"/>
        <end position="48"/>
    </location>
</feature>
<reference evidence="3 5" key="2">
    <citation type="submission" date="2023-09" db="EMBL/GenBank/DDBJ databases">
        <title>Complete-Gapless Cercospora beticola genome.</title>
        <authorList>
            <person name="Wyatt N.A."/>
            <person name="Spanner R.E."/>
            <person name="Bolton M.D."/>
        </authorList>
    </citation>
    <scope>NUCLEOTIDE SEQUENCE [LARGE SCALE GENOMIC DNA]</scope>
    <source>
        <strain evidence="3">Cb09-40</strain>
    </source>
</reference>